<gene>
    <name evidence="3" type="ORF">J4573_49575</name>
</gene>
<dbReference type="PANTHER" id="PTHR37828">
    <property type="entry name" value="GSR2449 PROTEIN"/>
    <property type="match status" value="1"/>
</dbReference>
<dbReference type="EMBL" id="JAGEOJ010000034">
    <property type="protein sequence ID" value="MBO2455215.1"/>
    <property type="molecule type" value="Genomic_DNA"/>
</dbReference>
<name>A0A939TG97_9ACTN</name>
<protein>
    <submittedName>
        <fullName evidence="3">GTP cyclohydrolase</fullName>
    </submittedName>
</protein>
<dbReference type="InterPro" id="IPR005545">
    <property type="entry name" value="YCII"/>
</dbReference>
<organism evidence="3 4">
    <name type="scientific">Actinomadura barringtoniae</name>
    <dbReference type="NCBI Taxonomy" id="1427535"/>
    <lineage>
        <taxon>Bacteria</taxon>
        <taxon>Bacillati</taxon>
        <taxon>Actinomycetota</taxon>
        <taxon>Actinomycetes</taxon>
        <taxon>Streptosporangiales</taxon>
        <taxon>Thermomonosporaceae</taxon>
        <taxon>Actinomadura</taxon>
    </lineage>
</organism>
<proteinExistence type="inferred from homology"/>
<evidence type="ECO:0000259" key="2">
    <source>
        <dbReference type="Pfam" id="PF03795"/>
    </source>
</evidence>
<dbReference type="Proteomes" id="UP000669179">
    <property type="component" value="Unassembled WGS sequence"/>
</dbReference>
<keyword evidence="4" id="KW-1185">Reference proteome</keyword>
<evidence type="ECO:0000313" key="4">
    <source>
        <dbReference type="Proteomes" id="UP000669179"/>
    </source>
</evidence>
<comment type="similarity">
    <text evidence="1">Belongs to the YciI family.</text>
</comment>
<dbReference type="AlphaFoldDB" id="A0A939TG97"/>
<accession>A0A939TG97</accession>
<comment type="caution">
    <text evidence="3">The sequence shown here is derived from an EMBL/GenBank/DDBJ whole genome shotgun (WGS) entry which is preliminary data.</text>
</comment>
<dbReference type="Pfam" id="PF03795">
    <property type="entry name" value="YCII"/>
    <property type="match status" value="1"/>
</dbReference>
<evidence type="ECO:0000313" key="3">
    <source>
        <dbReference type="EMBL" id="MBO2455215.1"/>
    </source>
</evidence>
<dbReference type="SUPFAM" id="SSF54909">
    <property type="entry name" value="Dimeric alpha+beta barrel"/>
    <property type="match status" value="1"/>
</dbReference>
<evidence type="ECO:0000256" key="1">
    <source>
        <dbReference type="ARBA" id="ARBA00007689"/>
    </source>
</evidence>
<dbReference type="Gene3D" id="3.30.70.1060">
    <property type="entry name" value="Dimeric alpha+beta barrel"/>
    <property type="match status" value="1"/>
</dbReference>
<dbReference type="PANTHER" id="PTHR37828:SF1">
    <property type="entry name" value="YCII-RELATED DOMAIN-CONTAINING PROTEIN"/>
    <property type="match status" value="1"/>
</dbReference>
<dbReference type="InterPro" id="IPR011008">
    <property type="entry name" value="Dimeric_a/b-barrel"/>
</dbReference>
<feature type="domain" description="YCII-related" evidence="2">
    <location>
        <begin position="12"/>
        <end position="83"/>
    </location>
</feature>
<reference evidence="3" key="1">
    <citation type="submission" date="2021-03" db="EMBL/GenBank/DDBJ databases">
        <authorList>
            <person name="Kanchanasin P."/>
            <person name="Saeng-In P."/>
            <person name="Phongsopitanun W."/>
            <person name="Yuki M."/>
            <person name="Kudo T."/>
            <person name="Ohkuma M."/>
            <person name="Tanasupawat S."/>
        </authorList>
    </citation>
    <scope>NUCLEOTIDE SEQUENCE</scope>
    <source>
        <strain evidence="3">GKU 128</strain>
    </source>
</reference>
<sequence>MLIHLLTLRYTGTEDDVAPHVGAHVEYLERHHGDGTFLASGQTVPSSEGGAIIACGIDRAEAERITSTDPFVRAGVAAYTITTIEAARLHPALAAAF</sequence>
<dbReference type="RefSeq" id="WP_208263444.1">
    <property type="nucleotide sequence ID" value="NZ_JAGEOJ010000034.1"/>
</dbReference>